<name>A0ABY1HC29_9GAMM</name>
<sequence length="303" mass="33849">MSATVVENTLKSVGLEVKAINSRAPERFNKAMGEMDDNLARILAKSQKVYPAKKTHDTKSMSQHSSKNDTTNEKSNKSKGKCWLCNRTIKKSAKKNDKKFCKGTENPSAAEVKKNSKSGSGARLAKHILADGWKGKDFEDHPRFHKVQPKPKSGNLQAHHVITSETVKEKKWKKYRSHFKYDIDESKNGVFLPNQTDVACQLGVAVHKGPHASGLDYSTALLLIRSGKDIPDEISKGLKSSKLTYIAAVERELEKIEKLFKKGGFCGSNPDNEQFFDEMRELSHRGVEHIDSFTWTISGCGQD</sequence>
<organism evidence="2 3">
    <name type="scientific">Moritella viscosa</name>
    <dbReference type="NCBI Taxonomy" id="80854"/>
    <lineage>
        <taxon>Bacteria</taxon>
        <taxon>Pseudomonadati</taxon>
        <taxon>Pseudomonadota</taxon>
        <taxon>Gammaproteobacteria</taxon>
        <taxon>Alteromonadales</taxon>
        <taxon>Moritellaceae</taxon>
        <taxon>Moritella</taxon>
    </lineage>
</organism>
<feature type="region of interest" description="Disordered" evidence="1">
    <location>
        <begin position="95"/>
        <end position="121"/>
    </location>
</feature>
<dbReference type="EMBL" id="FPLJ01000026">
    <property type="protein sequence ID" value="SGY85530.1"/>
    <property type="molecule type" value="Genomic_DNA"/>
</dbReference>
<evidence type="ECO:0000313" key="2">
    <source>
        <dbReference type="EMBL" id="SGY85530.1"/>
    </source>
</evidence>
<evidence type="ECO:0008006" key="4">
    <source>
        <dbReference type="Google" id="ProtNLM"/>
    </source>
</evidence>
<dbReference type="Pfam" id="PF14412">
    <property type="entry name" value="AHH"/>
    <property type="match status" value="1"/>
</dbReference>
<feature type="region of interest" description="Disordered" evidence="1">
    <location>
        <begin position="49"/>
        <end position="78"/>
    </location>
</feature>
<evidence type="ECO:0000313" key="3">
    <source>
        <dbReference type="Proteomes" id="UP000182660"/>
    </source>
</evidence>
<dbReference type="InterPro" id="IPR032871">
    <property type="entry name" value="AHH_dom_containing"/>
</dbReference>
<evidence type="ECO:0000256" key="1">
    <source>
        <dbReference type="SAM" id="MobiDB-lite"/>
    </source>
</evidence>
<feature type="compositionally biased region" description="Basic and acidic residues" evidence="1">
    <location>
        <begin position="66"/>
        <end position="76"/>
    </location>
</feature>
<protein>
    <recommendedName>
        <fullName evidence="4">HNH endonuclease</fullName>
    </recommendedName>
</protein>
<gene>
    <name evidence="2" type="ORF">MT2528_0859</name>
</gene>
<keyword evidence="3" id="KW-1185">Reference proteome</keyword>
<reference evidence="2 3" key="1">
    <citation type="submission" date="2016-11" db="EMBL/GenBank/DDBJ databases">
        <authorList>
            <person name="Klemetsen T."/>
        </authorList>
    </citation>
    <scope>NUCLEOTIDE SEQUENCE [LARGE SCALE GENOMIC DNA]</scope>
    <source>
        <strain evidence="2">MT 2528</strain>
    </source>
</reference>
<proteinExistence type="predicted"/>
<accession>A0ABY1HC29</accession>
<dbReference type="Proteomes" id="UP000182660">
    <property type="component" value="Unassembled WGS sequence"/>
</dbReference>
<comment type="caution">
    <text evidence="2">The sequence shown here is derived from an EMBL/GenBank/DDBJ whole genome shotgun (WGS) entry which is preliminary data.</text>
</comment>